<keyword evidence="3" id="KW-1003">Cell membrane</keyword>
<dbReference type="RefSeq" id="WP_052056759.1">
    <property type="nucleotide sequence ID" value="NZ_JQED01000042.1"/>
</dbReference>
<feature type="transmembrane region" description="Helical" evidence="7">
    <location>
        <begin position="193"/>
        <end position="211"/>
    </location>
</feature>
<evidence type="ECO:0000256" key="1">
    <source>
        <dbReference type="ARBA" id="ARBA00004651"/>
    </source>
</evidence>
<keyword evidence="6 7" id="KW-0472">Membrane</keyword>
<keyword evidence="2" id="KW-0813">Transport</keyword>
<feature type="transmembrane region" description="Helical" evidence="7">
    <location>
        <begin position="277"/>
        <end position="306"/>
    </location>
</feature>
<keyword evidence="5 7" id="KW-1133">Transmembrane helix</keyword>
<dbReference type="Gene3D" id="1.20.1740.10">
    <property type="entry name" value="Amino acid/polyamine transporter I"/>
    <property type="match status" value="1"/>
</dbReference>
<accession>A0A099KDR2</accession>
<feature type="transmembrane region" description="Helical" evidence="7">
    <location>
        <begin position="90"/>
        <end position="115"/>
    </location>
</feature>
<feature type="transmembrane region" description="Helical" evidence="7">
    <location>
        <begin position="41"/>
        <end position="58"/>
    </location>
</feature>
<dbReference type="PATRIC" id="fig|28229.4.peg.3137"/>
<evidence type="ECO:0000256" key="3">
    <source>
        <dbReference type="ARBA" id="ARBA00022475"/>
    </source>
</evidence>
<protein>
    <recommendedName>
        <fullName evidence="10">Amino acid permease</fullName>
    </recommendedName>
</protein>
<dbReference type="PIRSF" id="PIRSF006060">
    <property type="entry name" value="AA_transporter"/>
    <property type="match status" value="1"/>
</dbReference>
<dbReference type="PANTHER" id="PTHR42770:SF15">
    <property type="entry name" value="GLUTAMATE_GAMMA-AMINOBUTYRATE ANTIPORTER-RELATED"/>
    <property type="match status" value="1"/>
</dbReference>
<keyword evidence="4 7" id="KW-0812">Transmembrane</keyword>
<dbReference type="AlphaFoldDB" id="A0A099KDR2"/>
<feature type="transmembrane region" description="Helical" evidence="7">
    <location>
        <begin position="227"/>
        <end position="250"/>
    </location>
</feature>
<evidence type="ECO:0000256" key="7">
    <source>
        <dbReference type="SAM" id="Phobius"/>
    </source>
</evidence>
<dbReference type="Proteomes" id="UP000029843">
    <property type="component" value="Unassembled WGS sequence"/>
</dbReference>
<evidence type="ECO:0000256" key="2">
    <source>
        <dbReference type="ARBA" id="ARBA00022448"/>
    </source>
</evidence>
<feature type="transmembrane region" description="Helical" evidence="7">
    <location>
        <begin position="430"/>
        <end position="451"/>
    </location>
</feature>
<evidence type="ECO:0008006" key="10">
    <source>
        <dbReference type="Google" id="ProtNLM"/>
    </source>
</evidence>
<reference evidence="8 9" key="1">
    <citation type="submission" date="2014-08" db="EMBL/GenBank/DDBJ databases">
        <title>Genomic and Phenotypic Diversity of Colwellia psychrerythraea strains from Disparate Marine Basins.</title>
        <authorList>
            <person name="Techtmann S.M."/>
            <person name="Stelling S.C."/>
            <person name="Utturkar S.M."/>
            <person name="Alshibli N."/>
            <person name="Harris A."/>
            <person name="Brown S.D."/>
            <person name="Hazen T.C."/>
        </authorList>
    </citation>
    <scope>NUCLEOTIDE SEQUENCE [LARGE SCALE GENOMIC DNA]</scope>
    <source>
        <strain evidence="8 9">ND2E</strain>
    </source>
</reference>
<evidence type="ECO:0000256" key="4">
    <source>
        <dbReference type="ARBA" id="ARBA00022692"/>
    </source>
</evidence>
<evidence type="ECO:0000313" key="8">
    <source>
        <dbReference type="EMBL" id="KGJ88904.1"/>
    </source>
</evidence>
<dbReference type="PANTHER" id="PTHR42770">
    <property type="entry name" value="AMINO ACID TRANSPORTER-RELATED"/>
    <property type="match status" value="1"/>
</dbReference>
<dbReference type="InterPro" id="IPR050367">
    <property type="entry name" value="APC_superfamily"/>
</dbReference>
<evidence type="ECO:0000256" key="5">
    <source>
        <dbReference type="ARBA" id="ARBA00022989"/>
    </source>
</evidence>
<feature type="transmembrane region" description="Helical" evidence="7">
    <location>
        <begin position="148"/>
        <end position="173"/>
    </location>
</feature>
<feature type="transmembrane region" description="Helical" evidence="7">
    <location>
        <begin position="327"/>
        <end position="350"/>
    </location>
</feature>
<dbReference type="OrthoDB" id="9762947at2"/>
<feature type="transmembrane region" description="Helical" evidence="7">
    <location>
        <begin position="121"/>
        <end position="141"/>
    </location>
</feature>
<feature type="transmembrane region" description="Helical" evidence="7">
    <location>
        <begin position="400"/>
        <end position="424"/>
    </location>
</feature>
<proteinExistence type="predicted"/>
<organism evidence="8 9">
    <name type="scientific">Colwellia psychrerythraea</name>
    <name type="common">Vibrio psychroerythus</name>
    <dbReference type="NCBI Taxonomy" id="28229"/>
    <lineage>
        <taxon>Bacteria</taxon>
        <taxon>Pseudomonadati</taxon>
        <taxon>Pseudomonadota</taxon>
        <taxon>Gammaproteobacteria</taxon>
        <taxon>Alteromonadales</taxon>
        <taxon>Colwelliaceae</taxon>
        <taxon>Colwellia</taxon>
    </lineage>
</organism>
<evidence type="ECO:0000313" key="9">
    <source>
        <dbReference type="Proteomes" id="UP000029843"/>
    </source>
</evidence>
<feature type="transmembrane region" description="Helical" evidence="7">
    <location>
        <begin position="356"/>
        <end position="379"/>
    </location>
</feature>
<name>A0A099KDR2_COLPS</name>
<comment type="subcellular location">
    <subcellularLocation>
        <location evidence="1">Cell membrane</location>
        <topology evidence="1">Multi-pass membrane protein</topology>
    </subcellularLocation>
</comment>
<dbReference type="InterPro" id="IPR002293">
    <property type="entry name" value="AA/rel_permease1"/>
</dbReference>
<dbReference type="GO" id="GO:0005886">
    <property type="term" value="C:plasma membrane"/>
    <property type="evidence" value="ECO:0007669"/>
    <property type="project" value="UniProtKB-SubCell"/>
</dbReference>
<comment type="caution">
    <text evidence="8">The sequence shown here is derived from an EMBL/GenBank/DDBJ whole genome shotgun (WGS) entry which is preliminary data.</text>
</comment>
<dbReference type="GO" id="GO:0022857">
    <property type="term" value="F:transmembrane transporter activity"/>
    <property type="evidence" value="ECO:0007669"/>
    <property type="project" value="InterPro"/>
</dbReference>
<dbReference type="Pfam" id="PF13520">
    <property type="entry name" value="AA_permease_2"/>
    <property type="match status" value="1"/>
</dbReference>
<gene>
    <name evidence="8" type="ORF">ND2E_0197</name>
</gene>
<feature type="transmembrane region" description="Helical" evidence="7">
    <location>
        <begin position="16"/>
        <end position="35"/>
    </location>
</feature>
<evidence type="ECO:0000256" key="6">
    <source>
        <dbReference type="ARBA" id="ARBA00023136"/>
    </source>
</evidence>
<dbReference type="EMBL" id="JQED01000042">
    <property type="protein sequence ID" value="KGJ88904.1"/>
    <property type="molecule type" value="Genomic_DNA"/>
</dbReference>
<sequence>MTQFKKIENMFGYKDMIFYCISAILLVEQIAMSASVGPYAVFWWLVTIIFFMLPNTLVTSELGATYPEQGGIYAWVRDAFGARWGARITWLYWVNIALWVPSVFIMFSGMLSALFFPDMSLWTQISIAIFLCFLLAITNSVPLHYTKWLLLVATPMKFLIVLTIGGAGINYGLTHGFANDLSLSAAVADLSSGLAYIPVIVYGCLGLELIMSESNKIISPEKNIPKAMFISGAITAFLYIFGTVGILAAVPAGEVEIVSIFAVTLRELFGGNESGDLLVSVLGIMTLFTFFASMIAWTLGGNAAMAEAGQEKEMPSIFGILTKKHEMPIGSAIILSSTCAAMLIIYGLMAKNAEELYWTLFSFGAIIFLMPYIAMHCSFLKLRQRDANKFRPFSVPGGELSAKLFAGLCILILIVAILLFFWVPGEPIDLSYIAQVSVGLFVTLLFGEMLARKN</sequence>